<feature type="compositionally biased region" description="Gly residues" evidence="6">
    <location>
        <begin position="24"/>
        <end position="33"/>
    </location>
</feature>
<dbReference type="Proteomes" id="UP000295096">
    <property type="component" value="Unassembled WGS sequence"/>
</dbReference>
<dbReference type="Pfam" id="PF06429">
    <property type="entry name" value="Flg_bbr_C"/>
    <property type="match status" value="1"/>
</dbReference>
<feature type="compositionally biased region" description="Pro residues" evidence="6">
    <location>
        <begin position="87"/>
        <end position="100"/>
    </location>
</feature>
<evidence type="ECO:0000256" key="2">
    <source>
        <dbReference type="ARBA" id="ARBA00009677"/>
    </source>
</evidence>
<gene>
    <name evidence="10" type="primary">flgE</name>
    <name evidence="10" type="ORF">E2C06_10425</name>
</gene>
<dbReference type="InterPro" id="IPR001444">
    <property type="entry name" value="Flag_bb_rod_N"/>
</dbReference>
<evidence type="ECO:0000259" key="7">
    <source>
        <dbReference type="Pfam" id="PF00460"/>
    </source>
</evidence>
<organism evidence="10 11">
    <name type="scientific">Dankookia rubra</name>
    <dbReference type="NCBI Taxonomy" id="1442381"/>
    <lineage>
        <taxon>Bacteria</taxon>
        <taxon>Pseudomonadati</taxon>
        <taxon>Pseudomonadota</taxon>
        <taxon>Alphaproteobacteria</taxon>
        <taxon>Acetobacterales</taxon>
        <taxon>Roseomonadaceae</taxon>
        <taxon>Dankookia</taxon>
    </lineage>
</organism>
<dbReference type="Gene3D" id="2.60.98.20">
    <property type="entry name" value="Flagellar hook protein FlgE"/>
    <property type="match status" value="1"/>
</dbReference>
<keyword evidence="10" id="KW-0966">Cell projection</keyword>
<protein>
    <recommendedName>
        <fullName evidence="3 5">Flagellar hook protein FlgE</fullName>
    </recommendedName>
</protein>
<dbReference type="InterPro" id="IPR011491">
    <property type="entry name" value="FlgE_D2"/>
</dbReference>
<feature type="domain" description="Flagellar basal body rod protein N-terminal" evidence="7">
    <location>
        <begin position="116"/>
        <end position="144"/>
    </location>
</feature>
<evidence type="ECO:0000259" key="8">
    <source>
        <dbReference type="Pfam" id="PF06429"/>
    </source>
</evidence>
<dbReference type="NCBIfam" id="TIGR03506">
    <property type="entry name" value="FlgEFG_subfam"/>
    <property type="match status" value="1"/>
</dbReference>
<dbReference type="InterPro" id="IPR037925">
    <property type="entry name" value="FlgE/F/G-like"/>
</dbReference>
<dbReference type="PANTHER" id="PTHR30435:SF1">
    <property type="entry name" value="FLAGELLAR HOOK PROTEIN FLGE"/>
    <property type="match status" value="1"/>
</dbReference>
<dbReference type="InterPro" id="IPR037058">
    <property type="entry name" value="Falgellar_hook_FlgE_sf"/>
</dbReference>
<reference evidence="10 11" key="1">
    <citation type="journal article" date="2016" name="J. Microbiol.">
        <title>Dankookia rubra gen. nov., sp. nov., an alphaproteobacterium isolated from sediment of a shallow stream.</title>
        <authorList>
            <person name="Kim W.H."/>
            <person name="Kim D.H."/>
            <person name="Kang K."/>
            <person name="Ahn T.Y."/>
        </authorList>
    </citation>
    <scope>NUCLEOTIDE SEQUENCE [LARGE SCALE GENOMIC DNA]</scope>
    <source>
        <strain evidence="10 11">JCM30602</strain>
    </source>
</reference>
<feature type="compositionally biased region" description="Low complexity" evidence="6">
    <location>
        <begin position="53"/>
        <end position="74"/>
    </location>
</feature>
<dbReference type="GO" id="GO:0071978">
    <property type="term" value="P:bacterial-type flagellum-dependent swarming motility"/>
    <property type="evidence" value="ECO:0007669"/>
    <property type="project" value="TreeGrafter"/>
</dbReference>
<feature type="region of interest" description="Disordered" evidence="6">
    <location>
        <begin position="1"/>
        <end position="106"/>
    </location>
</feature>
<keyword evidence="11" id="KW-1185">Reference proteome</keyword>
<evidence type="ECO:0000256" key="4">
    <source>
        <dbReference type="ARBA" id="ARBA00023143"/>
    </source>
</evidence>
<keyword evidence="10" id="KW-0282">Flagellum</keyword>
<dbReference type="Pfam" id="PF07559">
    <property type="entry name" value="FlgE_D2"/>
    <property type="match status" value="1"/>
</dbReference>
<dbReference type="GO" id="GO:0005829">
    <property type="term" value="C:cytosol"/>
    <property type="evidence" value="ECO:0007669"/>
    <property type="project" value="TreeGrafter"/>
</dbReference>
<accession>A0A4R5QIG0</accession>
<comment type="subcellular location">
    <subcellularLocation>
        <location evidence="1 5">Bacterial flagellum basal body</location>
    </subcellularLocation>
</comment>
<evidence type="ECO:0000313" key="11">
    <source>
        <dbReference type="Proteomes" id="UP000295096"/>
    </source>
</evidence>
<dbReference type="SUPFAM" id="SSF117143">
    <property type="entry name" value="Flagellar hook protein flgE"/>
    <property type="match status" value="1"/>
</dbReference>
<dbReference type="AlphaFoldDB" id="A0A4R5QIG0"/>
<dbReference type="InterPro" id="IPR020013">
    <property type="entry name" value="Flagellar_FlgE/F/G"/>
</dbReference>
<dbReference type="OrthoDB" id="8372879at2"/>
<evidence type="ECO:0000256" key="3">
    <source>
        <dbReference type="ARBA" id="ARBA00019015"/>
    </source>
</evidence>
<evidence type="ECO:0000256" key="1">
    <source>
        <dbReference type="ARBA" id="ARBA00004117"/>
    </source>
</evidence>
<dbReference type="Pfam" id="PF00460">
    <property type="entry name" value="Flg_bb_rod"/>
    <property type="match status" value="1"/>
</dbReference>
<keyword evidence="10" id="KW-0969">Cilium</keyword>
<dbReference type="GO" id="GO:0009424">
    <property type="term" value="C:bacterial-type flagellum hook"/>
    <property type="evidence" value="ECO:0007669"/>
    <property type="project" value="TreeGrafter"/>
</dbReference>
<feature type="domain" description="Flagellar hook protein FlgE D2" evidence="9">
    <location>
        <begin position="278"/>
        <end position="420"/>
    </location>
</feature>
<comment type="caution">
    <text evidence="10">The sequence shown here is derived from an EMBL/GenBank/DDBJ whole genome shotgun (WGS) entry which is preliminary data.</text>
</comment>
<comment type="function">
    <text evidence="5">A flexible structure which links the flagellar filament to the drive apparatus in the basal body.</text>
</comment>
<dbReference type="InterPro" id="IPR010930">
    <property type="entry name" value="Flg_bb/hook_C_dom"/>
</dbReference>
<keyword evidence="4 5" id="KW-0975">Bacterial flagellum</keyword>
<dbReference type="EMBL" id="SMSJ01000010">
    <property type="protein sequence ID" value="TDH62549.1"/>
    <property type="molecule type" value="Genomic_DNA"/>
</dbReference>
<sequence length="541" mass="55558">MQAPGRVGLGSPGLDSLGLDRRGPGGPGLGGQWLGIHAAPVASGVPPRAGRTPASPAGHPASPAAPPASGAGRPSPNPGTVAATTPPQSPRPGPPRPGHPSSPELSRMSLFGSLTAAISGLTAQSKALGDISDNVANSQTIGYKRVDTNFVSYITQSNATVNEPGAVIARPNYTNAVQGTIEQAEQPLAMAIGGQGFFSVALAKGTTNGQPVFDERQFFTRAGDVALDKDGYLVNGAGYYLQGWPSDAAGNPDRTILNPIRLNQQVFNPVATTRIDLAANLPADATTTPVTTQAQVYDSLGRLHTVNLSFTSAGTNSWTLGLNAPDDINSAARGTVGLHFGTGATPAVTDGTIGTFTNATGSVTLPGTSATGDPATISFTADFGQGAQTVQLALGKFGLAQGLTQYSGTEFSVRNNAQDGVPLGAYSGLSIRGNGDVAVNYDNGQSRVIARVPLVAFNDPEKLQRLDGQAFMRTPESGEARVTDAASNGVGKLVTGSIERSNVDIATEFTKLIVAQRAYSANTKVVSATDELLQDTINMRR</sequence>
<evidence type="ECO:0000313" key="10">
    <source>
        <dbReference type="EMBL" id="TDH62549.1"/>
    </source>
</evidence>
<dbReference type="PANTHER" id="PTHR30435">
    <property type="entry name" value="FLAGELLAR PROTEIN"/>
    <property type="match status" value="1"/>
</dbReference>
<evidence type="ECO:0000256" key="5">
    <source>
        <dbReference type="RuleBase" id="RU362116"/>
    </source>
</evidence>
<feature type="domain" description="Flagellar basal-body/hook protein C-terminal" evidence="8">
    <location>
        <begin position="495"/>
        <end position="539"/>
    </location>
</feature>
<evidence type="ECO:0000256" key="6">
    <source>
        <dbReference type="SAM" id="MobiDB-lite"/>
    </source>
</evidence>
<name>A0A4R5QIG0_9PROT</name>
<evidence type="ECO:0000259" key="9">
    <source>
        <dbReference type="Pfam" id="PF07559"/>
    </source>
</evidence>
<dbReference type="GO" id="GO:0009425">
    <property type="term" value="C:bacterial-type flagellum basal body"/>
    <property type="evidence" value="ECO:0007669"/>
    <property type="project" value="UniProtKB-SubCell"/>
</dbReference>
<proteinExistence type="inferred from homology"/>
<dbReference type="NCBIfam" id="NF004242">
    <property type="entry name" value="PRK05682.2-1"/>
    <property type="match status" value="1"/>
</dbReference>
<comment type="similarity">
    <text evidence="2 5">Belongs to the flagella basal body rod proteins family.</text>
</comment>